<name>A0A932GQ18_UNCTE</name>
<dbReference type="EMBL" id="JACPSX010000177">
    <property type="protein sequence ID" value="MBI3015246.1"/>
    <property type="molecule type" value="Genomic_DNA"/>
</dbReference>
<proteinExistence type="predicted"/>
<dbReference type="AlphaFoldDB" id="A0A932GQ18"/>
<gene>
    <name evidence="2" type="ORF">HYY65_09355</name>
</gene>
<evidence type="ECO:0000313" key="2">
    <source>
        <dbReference type="EMBL" id="MBI3015246.1"/>
    </source>
</evidence>
<evidence type="ECO:0000313" key="3">
    <source>
        <dbReference type="Proteomes" id="UP000741360"/>
    </source>
</evidence>
<dbReference type="InterPro" id="IPR018745">
    <property type="entry name" value="MpsC"/>
</dbReference>
<organism evidence="2 3">
    <name type="scientific">Tectimicrobiota bacterium</name>
    <dbReference type="NCBI Taxonomy" id="2528274"/>
    <lineage>
        <taxon>Bacteria</taxon>
        <taxon>Pseudomonadati</taxon>
        <taxon>Nitrospinota/Tectimicrobiota group</taxon>
        <taxon>Candidatus Tectimicrobiota</taxon>
    </lineage>
</organism>
<feature type="domain" description="Na+-translocating membrane potential-generating system MpsC" evidence="1">
    <location>
        <begin position="6"/>
        <end position="115"/>
    </location>
</feature>
<dbReference type="Proteomes" id="UP000741360">
    <property type="component" value="Unassembled WGS sequence"/>
</dbReference>
<protein>
    <submittedName>
        <fullName evidence="2">DUF2294 domain-containing protein</fullName>
    </submittedName>
</protein>
<accession>A0A932GQ18</accession>
<comment type="caution">
    <text evidence="2">The sequence shown here is derived from an EMBL/GenBank/DDBJ whole genome shotgun (WGS) entry which is preliminary data.</text>
</comment>
<sequence length="129" mass="14675">MPTKQTKGQIEADISKAVVKFERDHMGRGPHEVRSHIVQDMILIRLKGVLTQAEKQLVKSEGAELLKQVRTKLLEHSSDRLKEVVTGLTGCHVVSMHSDLSTRTEERVILFVLDRNLEDRLRQELSPSI</sequence>
<dbReference type="Pfam" id="PF10057">
    <property type="entry name" value="MpsC"/>
    <property type="match status" value="1"/>
</dbReference>
<evidence type="ECO:0000259" key="1">
    <source>
        <dbReference type="Pfam" id="PF10057"/>
    </source>
</evidence>
<reference evidence="2" key="1">
    <citation type="submission" date="2020-07" db="EMBL/GenBank/DDBJ databases">
        <title>Huge and variable diversity of episymbiotic CPR bacteria and DPANN archaea in groundwater ecosystems.</title>
        <authorList>
            <person name="He C.Y."/>
            <person name="Keren R."/>
            <person name="Whittaker M."/>
            <person name="Farag I.F."/>
            <person name="Doudna J."/>
            <person name="Cate J.H.D."/>
            <person name="Banfield J.F."/>
        </authorList>
    </citation>
    <scope>NUCLEOTIDE SEQUENCE</scope>
    <source>
        <strain evidence="2">NC_groundwater_717_Ag_S-0.2um_59_8</strain>
    </source>
</reference>